<dbReference type="PROSITE" id="PS51068">
    <property type="entry name" value="FPG_CAT"/>
    <property type="match status" value="1"/>
</dbReference>
<evidence type="ECO:0000259" key="17">
    <source>
        <dbReference type="PROSITE" id="PS51066"/>
    </source>
</evidence>
<dbReference type="GO" id="GO:0003684">
    <property type="term" value="F:damaged DNA binding"/>
    <property type="evidence" value="ECO:0007669"/>
    <property type="project" value="InterPro"/>
</dbReference>
<comment type="subunit">
    <text evidence="4">Monomer.</text>
</comment>
<evidence type="ECO:0000256" key="9">
    <source>
        <dbReference type="ARBA" id="ARBA00022833"/>
    </source>
</evidence>
<dbReference type="PROSITE" id="PS01242">
    <property type="entry name" value="ZF_FPG_1"/>
    <property type="match status" value="1"/>
</dbReference>
<evidence type="ECO:0000313" key="19">
    <source>
        <dbReference type="EMBL" id="OGK37830.1"/>
    </source>
</evidence>
<dbReference type="SUPFAM" id="SSF57716">
    <property type="entry name" value="Glucocorticoid receptor-like (DNA-binding domain)"/>
    <property type="match status" value="1"/>
</dbReference>
<dbReference type="InterPro" id="IPR015886">
    <property type="entry name" value="H2TH_FPG"/>
</dbReference>
<gene>
    <name evidence="19" type="ORF">A3F03_04810</name>
</gene>
<dbReference type="SMART" id="SM01232">
    <property type="entry name" value="H2TH"/>
    <property type="match status" value="1"/>
</dbReference>
<dbReference type="InterPro" id="IPR035937">
    <property type="entry name" value="FPG_N"/>
</dbReference>
<evidence type="ECO:0000256" key="5">
    <source>
        <dbReference type="ARBA" id="ARBA00022723"/>
    </source>
</evidence>
<evidence type="ECO:0000256" key="6">
    <source>
        <dbReference type="ARBA" id="ARBA00022763"/>
    </source>
</evidence>
<evidence type="ECO:0000256" key="16">
    <source>
        <dbReference type="PROSITE-ProRule" id="PRU00391"/>
    </source>
</evidence>
<feature type="domain" description="Formamidopyrimidine-DNA glycosylase catalytic" evidence="18">
    <location>
        <begin position="2"/>
        <end position="125"/>
    </location>
</feature>
<evidence type="ECO:0000256" key="8">
    <source>
        <dbReference type="ARBA" id="ARBA00022801"/>
    </source>
</evidence>
<dbReference type="EMBL" id="MGAC01000030">
    <property type="protein sequence ID" value="OGK37830.1"/>
    <property type="molecule type" value="Genomic_DNA"/>
</dbReference>
<dbReference type="InterPro" id="IPR010979">
    <property type="entry name" value="Ribosomal_uS13-like_H2TH"/>
</dbReference>
<comment type="cofactor">
    <cofactor evidence="2">
        <name>Zn(2+)</name>
        <dbReference type="ChEBI" id="CHEBI:29105"/>
    </cofactor>
</comment>
<proteinExistence type="inferred from homology"/>
<protein>
    <submittedName>
        <fullName evidence="19">DNA-formamidopyrimidine glycosylase</fullName>
    </submittedName>
</protein>
<dbReference type="SUPFAM" id="SSF46946">
    <property type="entry name" value="S13-like H2TH domain"/>
    <property type="match status" value="1"/>
</dbReference>
<keyword evidence="5" id="KW-0479">Metal-binding</keyword>
<dbReference type="GO" id="GO:0140078">
    <property type="term" value="F:class I DNA-(apurinic or apyrimidinic site) endonuclease activity"/>
    <property type="evidence" value="ECO:0007669"/>
    <property type="project" value="UniProtKB-EC"/>
</dbReference>
<keyword evidence="10" id="KW-0238">DNA-binding</keyword>
<dbReference type="PANTHER" id="PTHR22993">
    <property type="entry name" value="FORMAMIDOPYRIMIDINE-DNA GLYCOSYLASE"/>
    <property type="match status" value="1"/>
</dbReference>
<dbReference type="CDD" id="cd08966">
    <property type="entry name" value="EcFpg-like_N"/>
    <property type="match status" value="1"/>
</dbReference>
<dbReference type="InterPro" id="IPR012319">
    <property type="entry name" value="FPG_cat"/>
</dbReference>
<dbReference type="Pfam" id="PF01149">
    <property type="entry name" value="Fapy_DNA_glyco"/>
    <property type="match status" value="1"/>
</dbReference>
<evidence type="ECO:0000259" key="18">
    <source>
        <dbReference type="PROSITE" id="PS51068"/>
    </source>
</evidence>
<comment type="similarity">
    <text evidence="3">Belongs to the FPG family.</text>
</comment>
<dbReference type="AlphaFoldDB" id="A0A1F7I377"/>
<evidence type="ECO:0000256" key="3">
    <source>
        <dbReference type="ARBA" id="ARBA00009409"/>
    </source>
</evidence>
<reference evidence="19 20" key="1">
    <citation type="journal article" date="2016" name="Nat. Commun.">
        <title>Thousands of microbial genomes shed light on interconnected biogeochemical processes in an aquifer system.</title>
        <authorList>
            <person name="Anantharaman K."/>
            <person name="Brown C.T."/>
            <person name="Hug L.A."/>
            <person name="Sharon I."/>
            <person name="Castelle C.J."/>
            <person name="Probst A.J."/>
            <person name="Thomas B.C."/>
            <person name="Singh A."/>
            <person name="Wilkins M.J."/>
            <person name="Karaoz U."/>
            <person name="Brodie E.L."/>
            <person name="Williams K.H."/>
            <person name="Hubbard S.S."/>
            <person name="Banfield J.F."/>
        </authorList>
    </citation>
    <scope>NUCLEOTIDE SEQUENCE [LARGE SCALE GENOMIC DNA]</scope>
</reference>
<keyword evidence="13" id="KW-0511">Multifunctional enzyme</keyword>
<dbReference type="Pfam" id="PF06827">
    <property type="entry name" value="zf-FPG_IleRS"/>
    <property type="match status" value="1"/>
</dbReference>
<keyword evidence="12" id="KW-0456">Lyase</keyword>
<dbReference type="NCBIfam" id="TIGR00577">
    <property type="entry name" value="fpg"/>
    <property type="match status" value="1"/>
</dbReference>
<dbReference type="Proteomes" id="UP000176803">
    <property type="component" value="Unassembled WGS sequence"/>
</dbReference>
<dbReference type="GO" id="GO:0034039">
    <property type="term" value="F:8-oxo-7,8-dihydroguanine DNA N-glycosylase activity"/>
    <property type="evidence" value="ECO:0007669"/>
    <property type="project" value="TreeGrafter"/>
</dbReference>
<evidence type="ECO:0000256" key="12">
    <source>
        <dbReference type="ARBA" id="ARBA00023239"/>
    </source>
</evidence>
<dbReference type="Gene3D" id="3.20.190.10">
    <property type="entry name" value="MutM-like, N-terminal"/>
    <property type="match status" value="1"/>
</dbReference>
<evidence type="ECO:0000256" key="11">
    <source>
        <dbReference type="ARBA" id="ARBA00023204"/>
    </source>
</evidence>
<organism evidence="19 20">
    <name type="scientific">Candidatus Roizmanbacteria bacterium RIFCSPHIGHO2_12_FULL_41_11</name>
    <dbReference type="NCBI Taxonomy" id="1802052"/>
    <lineage>
        <taxon>Bacteria</taxon>
        <taxon>Candidatus Roizmaniibacteriota</taxon>
    </lineage>
</organism>
<dbReference type="SMART" id="SM00898">
    <property type="entry name" value="Fapy_DNA_glyco"/>
    <property type="match status" value="1"/>
</dbReference>
<keyword evidence="6" id="KW-0227">DNA damage</keyword>
<dbReference type="InterPro" id="IPR010663">
    <property type="entry name" value="Znf_FPG/IleRS"/>
</dbReference>
<evidence type="ECO:0000256" key="7">
    <source>
        <dbReference type="ARBA" id="ARBA00022771"/>
    </source>
</evidence>
<dbReference type="GO" id="GO:0008270">
    <property type="term" value="F:zinc ion binding"/>
    <property type="evidence" value="ECO:0007669"/>
    <property type="project" value="UniProtKB-KW"/>
</dbReference>
<evidence type="ECO:0000256" key="13">
    <source>
        <dbReference type="ARBA" id="ARBA00023268"/>
    </source>
</evidence>
<feature type="domain" description="FPG-type" evidence="17">
    <location>
        <begin position="245"/>
        <end position="279"/>
    </location>
</feature>
<evidence type="ECO:0000256" key="15">
    <source>
        <dbReference type="ARBA" id="ARBA00044632"/>
    </source>
</evidence>
<dbReference type="PROSITE" id="PS51066">
    <property type="entry name" value="ZF_FPG_2"/>
    <property type="match status" value="1"/>
</dbReference>
<keyword evidence="14" id="KW-0326">Glycosidase</keyword>
<dbReference type="Gene3D" id="1.10.8.50">
    <property type="match status" value="1"/>
</dbReference>
<dbReference type="Pfam" id="PF06831">
    <property type="entry name" value="H2TH"/>
    <property type="match status" value="1"/>
</dbReference>
<accession>A0A1F7I377</accession>
<dbReference type="InterPro" id="IPR015887">
    <property type="entry name" value="DNA_glyclase_Znf_dom_DNA_BS"/>
</dbReference>
<dbReference type="NCBIfam" id="NF002211">
    <property type="entry name" value="PRK01103.1"/>
    <property type="match status" value="1"/>
</dbReference>
<name>A0A1F7I377_9BACT</name>
<keyword evidence="8" id="KW-0378">Hydrolase</keyword>
<sequence>MPELPEVETIRRYLEPRLVGKTIKTVEVLTAKQFIGKKEHIIGAKIAKIMRQGKVLIFRLSNDLFLNIHLKMAGQLLFAKNKNQAVYQNPIPKANTTTMPGRTTRIIIGFTDESALFFNDLRKFGWFKIAPEPLAPLSADVLSKQFSQYYFKKTIDKSNKPIKPLLMEQDKMAGIGNIYANEAVFVAGIGPQKKAKNLTEKETTDLYLAIKTVIAEGIKYKGSSSSDESYIQPDSSRGQYQHRSRVYHREGQPCLKCNTKIIRIKQNGRSTFLCPHCQK</sequence>
<keyword evidence="9" id="KW-0862">Zinc</keyword>
<dbReference type="GO" id="GO:0006284">
    <property type="term" value="P:base-excision repair"/>
    <property type="evidence" value="ECO:0007669"/>
    <property type="project" value="InterPro"/>
</dbReference>
<dbReference type="SUPFAM" id="SSF81624">
    <property type="entry name" value="N-terminal domain of MutM-like DNA repair proteins"/>
    <property type="match status" value="1"/>
</dbReference>
<evidence type="ECO:0000256" key="10">
    <source>
        <dbReference type="ARBA" id="ARBA00023125"/>
    </source>
</evidence>
<keyword evidence="7 16" id="KW-0863">Zinc-finger</keyword>
<evidence type="ECO:0000256" key="4">
    <source>
        <dbReference type="ARBA" id="ARBA00011245"/>
    </source>
</evidence>
<evidence type="ECO:0000256" key="2">
    <source>
        <dbReference type="ARBA" id="ARBA00001947"/>
    </source>
</evidence>
<dbReference type="InterPro" id="IPR020629">
    <property type="entry name" value="FPG_Glyclase"/>
</dbReference>
<comment type="catalytic activity">
    <reaction evidence="15">
        <text>2'-deoxyribonucleotide-(2'-deoxyribose 5'-phosphate)-2'-deoxyribonucleotide-DNA = a 3'-end 2'-deoxyribonucleotide-(2,3-dehydro-2,3-deoxyribose 5'-phosphate)-DNA + a 5'-end 5'-phospho-2'-deoxyribonucleoside-DNA + H(+)</text>
        <dbReference type="Rhea" id="RHEA:66592"/>
        <dbReference type="Rhea" id="RHEA-COMP:13180"/>
        <dbReference type="Rhea" id="RHEA-COMP:16897"/>
        <dbReference type="Rhea" id="RHEA-COMP:17067"/>
        <dbReference type="ChEBI" id="CHEBI:15378"/>
        <dbReference type="ChEBI" id="CHEBI:136412"/>
        <dbReference type="ChEBI" id="CHEBI:157695"/>
        <dbReference type="ChEBI" id="CHEBI:167181"/>
        <dbReference type="EC" id="4.2.99.18"/>
    </reaction>
</comment>
<evidence type="ECO:0000313" key="20">
    <source>
        <dbReference type="Proteomes" id="UP000176803"/>
    </source>
</evidence>
<dbReference type="InterPro" id="IPR000214">
    <property type="entry name" value="Znf_DNA_glyclase/AP_lyase"/>
</dbReference>
<comment type="catalytic activity">
    <reaction evidence="1">
        <text>Hydrolysis of DNA containing ring-opened 7-methylguanine residues, releasing 2,6-diamino-4-hydroxy-5-(N-methyl)formamidopyrimidine.</text>
        <dbReference type="EC" id="3.2.2.23"/>
    </reaction>
</comment>
<comment type="caution">
    <text evidence="19">The sequence shown here is derived from an EMBL/GenBank/DDBJ whole genome shotgun (WGS) entry which is preliminary data.</text>
</comment>
<evidence type="ECO:0000256" key="14">
    <source>
        <dbReference type="ARBA" id="ARBA00023295"/>
    </source>
</evidence>
<dbReference type="PANTHER" id="PTHR22993:SF9">
    <property type="entry name" value="FORMAMIDOPYRIMIDINE-DNA GLYCOSYLASE"/>
    <property type="match status" value="1"/>
</dbReference>
<dbReference type="FunFam" id="1.10.8.50:FF:000003">
    <property type="entry name" value="Formamidopyrimidine-DNA glycosylase"/>
    <property type="match status" value="1"/>
</dbReference>
<evidence type="ECO:0000256" key="1">
    <source>
        <dbReference type="ARBA" id="ARBA00001668"/>
    </source>
</evidence>
<keyword evidence="11" id="KW-0234">DNA repair</keyword>